<protein>
    <recommendedName>
        <fullName evidence="4">Fructose-1,6-bisphosphatase class 3</fullName>
        <shortName evidence="4">FBPase class 3</shortName>
        <ecNumber evidence="4">3.1.3.11</ecNumber>
    </recommendedName>
    <alternativeName>
        <fullName evidence="4">D-fructose-1,6-bisphosphate 1-phosphohydrolase class 3</fullName>
    </alternativeName>
</protein>
<comment type="pathway">
    <text evidence="4">Carbohydrate biosynthesis; gluconeogenesis.</text>
</comment>
<keyword evidence="2 4" id="KW-0464">Manganese</keyword>
<evidence type="ECO:0000256" key="2">
    <source>
        <dbReference type="ARBA" id="ARBA00023211"/>
    </source>
</evidence>
<comment type="cofactor">
    <cofactor evidence="4">
        <name>Mn(2+)</name>
        <dbReference type="ChEBI" id="CHEBI:29035"/>
    </cofactor>
</comment>
<reference evidence="5" key="1">
    <citation type="submission" date="2022-09" db="EMBL/GenBank/DDBJ databases">
        <title>Comparative genomics and taxonomic characterization of three novel marine species of genus Reichenbachiella exhibiting antioxidant and polysaccharide degradation activities.</title>
        <authorList>
            <person name="Muhammad N."/>
            <person name="Lee Y.-J."/>
            <person name="Ko J."/>
            <person name="Kim S.-G."/>
        </authorList>
    </citation>
    <scope>NUCLEOTIDE SEQUENCE</scope>
    <source>
        <strain evidence="5">BKB1-1</strain>
    </source>
</reference>
<dbReference type="InterPro" id="IPR009164">
    <property type="entry name" value="FBPtase_class3"/>
</dbReference>
<gene>
    <name evidence="4" type="primary">fbp</name>
    <name evidence="5" type="ORF">N6H18_18025</name>
</gene>
<dbReference type="EMBL" id="CP106679">
    <property type="protein sequence ID" value="UXP32239.1"/>
    <property type="molecule type" value="Genomic_DNA"/>
</dbReference>
<sequence length="654" mass="74486">MNKALRLLSERFPDYESASTELLRLTSILELTKGTEVFVSDLHGSHETFENLIRIGFGTIEQIVDSTVSVDTSAQEKRELLSMIYYPQDTFELYEHRVDRKESLTRVVSNMLKVMNTLLGTYSMGRFNEVMTSKFDAVIWDLVNRNATNQGYVLSVIDNLFALHLENNIISDMAILIRKLSIQKLHVIGDIYDRGSGADLIVDQLIDHQECDVQWGNHDVVWMGAAYGSEACIANVLRVSLRYGNIGTLIRYGIHLIPLATFALKYYGDDPAIGFEPKTDDDEAMSDAEKDLNKIMHKAVAIIQFKLEGQLIARRPKFNMDSRLLLDKIDFDQNTIKINGEIHKLSSSFFPTIDPEDPYSLTHDEDELIFRLKKCFLESYRLQAHANFLFEKGGMYKVSNNNLFFHGCVPVDQDGDFIPVDLGRGQYQGKSLFDFLNQTIKNAWPIKVGENAEYSKDLLWYLWTGPLSPVFGKDKMATFERYFTSDQLLHTEKKNTYFSLRENEAFCIKLLGEFGLNSTDAIIINGHIPVSVRRGENPKKGNGKLMVIDGGFSKAYQAQTGIAGFTLIHDAWGRQLFTHLSHKEEIVAQSGYLNKFKKEDLSRHKKLHKVKDCPEGEVITERIDDLKDLLRSYQPASICLTSPKVSHIQQQVLN</sequence>
<dbReference type="RefSeq" id="WP_262309675.1">
    <property type="nucleotide sequence ID" value="NZ_CP106679.1"/>
</dbReference>
<evidence type="ECO:0000313" key="5">
    <source>
        <dbReference type="EMBL" id="UXP32239.1"/>
    </source>
</evidence>
<dbReference type="Pfam" id="PF06874">
    <property type="entry name" value="FBPase_2"/>
    <property type="match status" value="1"/>
</dbReference>
<dbReference type="EC" id="3.1.3.11" evidence="4"/>
<comment type="similarity">
    <text evidence="4">Belongs to the FBPase class 3 family.</text>
</comment>
<organism evidence="5 6">
    <name type="scientific">Reichenbachiella agarivorans</name>
    <dbReference type="NCBI Taxonomy" id="2979464"/>
    <lineage>
        <taxon>Bacteria</taxon>
        <taxon>Pseudomonadati</taxon>
        <taxon>Bacteroidota</taxon>
        <taxon>Cytophagia</taxon>
        <taxon>Cytophagales</taxon>
        <taxon>Reichenbachiellaceae</taxon>
        <taxon>Reichenbachiella</taxon>
    </lineage>
</organism>
<keyword evidence="6" id="KW-1185">Reference proteome</keyword>
<proteinExistence type="inferred from homology"/>
<keyword evidence="3 4" id="KW-0119">Carbohydrate metabolism</keyword>
<evidence type="ECO:0000256" key="3">
    <source>
        <dbReference type="ARBA" id="ARBA00023277"/>
    </source>
</evidence>
<evidence type="ECO:0000256" key="4">
    <source>
        <dbReference type="HAMAP-Rule" id="MF_01854"/>
    </source>
</evidence>
<evidence type="ECO:0000313" key="6">
    <source>
        <dbReference type="Proteomes" id="UP001065174"/>
    </source>
</evidence>
<comment type="catalytic activity">
    <reaction evidence="4">
        <text>beta-D-fructose 1,6-bisphosphate + H2O = beta-D-fructose 6-phosphate + phosphate</text>
        <dbReference type="Rhea" id="RHEA:11064"/>
        <dbReference type="ChEBI" id="CHEBI:15377"/>
        <dbReference type="ChEBI" id="CHEBI:32966"/>
        <dbReference type="ChEBI" id="CHEBI:43474"/>
        <dbReference type="ChEBI" id="CHEBI:57634"/>
        <dbReference type="EC" id="3.1.3.11"/>
    </reaction>
</comment>
<dbReference type="HAMAP" id="MF_01854">
    <property type="entry name" value="FBPase_class3"/>
    <property type="match status" value="1"/>
</dbReference>
<name>A0ABY6CPE1_9BACT</name>
<evidence type="ECO:0000256" key="1">
    <source>
        <dbReference type="ARBA" id="ARBA00022801"/>
    </source>
</evidence>
<accession>A0ABY6CPE1</accession>
<dbReference type="SUPFAM" id="SSF56300">
    <property type="entry name" value="Metallo-dependent phosphatases"/>
    <property type="match status" value="1"/>
</dbReference>
<dbReference type="InterPro" id="IPR029052">
    <property type="entry name" value="Metallo-depent_PP-like"/>
</dbReference>
<dbReference type="Proteomes" id="UP001065174">
    <property type="component" value="Chromosome"/>
</dbReference>
<keyword evidence="1 4" id="KW-0378">Hydrolase</keyword>